<reference evidence="1" key="1">
    <citation type="submission" date="2019-01" db="EMBL/GenBank/DDBJ databases">
        <title>Acinetobacter baumannii strain ABAY10001 plasmid pABAY10001_1C, complete sequence.</title>
        <authorList>
            <person name="Jeong H."/>
            <person name="Kim M.H."/>
            <person name="Lee S."/>
            <person name="Sim Y.M."/>
            <person name="Yong D."/>
            <person name="Choi J.Y."/>
            <person name="Ryu C.-M."/>
        </authorList>
    </citation>
    <scope>NUCLEOTIDE SEQUENCE</scope>
    <source>
        <strain evidence="1">ABAY10001</strain>
        <plasmid evidence="1">pABAY10001_1C</plasmid>
    </source>
</reference>
<evidence type="ECO:0000313" key="1">
    <source>
        <dbReference type="EMBL" id="QBN23330.1"/>
    </source>
</evidence>
<dbReference type="EMBL" id="MK386682">
    <property type="protein sequence ID" value="QBN23330.1"/>
    <property type="molecule type" value="Genomic_DNA"/>
</dbReference>
<accession>A0A482F3N1</accession>
<organism evidence="1">
    <name type="scientific">Acinetobacter baumannii</name>
    <dbReference type="NCBI Taxonomy" id="470"/>
    <lineage>
        <taxon>Bacteria</taxon>
        <taxon>Pseudomonadati</taxon>
        <taxon>Pseudomonadota</taxon>
        <taxon>Gammaproteobacteria</taxon>
        <taxon>Moraxellales</taxon>
        <taxon>Moraxellaceae</taxon>
        <taxon>Acinetobacter</taxon>
        <taxon>Acinetobacter calcoaceticus/baumannii complex</taxon>
    </lineage>
</organism>
<geneLocation type="plasmid" evidence="1">
    <name>pABAY10001_1C</name>
</geneLocation>
<dbReference type="AlphaFoldDB" id="A0A482F3N1"/>
<dbReference type="PROSITE" id="PS51257">
    <property type="entry name" value="PROKAR_LIPOPROTEIN"/>
    <property type="match status" value="1"/>
</dbReference>
<keyword evidence="1" id="KW-0614">Plasmid</keyword>
<proteinExistence type="predicted"/>
<sequence length="29" mass="3272">MKIRYLKLIVLFLFVQALIACHQIAGGVI</sequence>
<name>A0A482F3N1_ACIBA</name>
<protein>
    <submittedName>
        <fullName evidence="1">Uncharacterized protein</fullName>
    </submittedName>
</protein>